<organism evidence="2 3">
    <name type="scientific">Rubrivirga marina</name>
    <dbReference type="NCBI Taxonomy" id="1196024"/>
    <lineage>
        <taxon>Bacteria</taxon>
        <taxon>Pseudomonadati</taxon>
        <taxon>Rhodothermota</taxon>
        <taxon>Rhodothermia</taxon>
        <taxon>Rhodothermales</taxon>
        <taxon>Rubricoccaceae</taxon>
        <taxon>Rubrivirga</taxon>
    </lineage>
</organism>
<proteinExistence type="predicted"/>
<keyword evidence="3" id="KW-1185">Reference proteome</keyword>
<evidence type="ECO:0000256" key="1">
    <source>
        <dbReference type="SAM" id="SignalP"/>
    </source>
</evidence>
<dbReference type="Proteomes" id="UP000216339">
    <property type="component" value="Unassembled WGS sequence"/>
</dbReference>
<dbReference type="PROSITE" id="PS51257">
    <property type="entry name" value="PROKAR_LIPOPROTEIN"/>
    <property type="match status" value="1"/>
</dbReference>
<reference evidence="2 3" key="1">
    <citation type="submission" date="2016-11" db="EMBL/GenBank/DDBJ databases">
        <title>Study of marine rhodopsin-containing bacteria.</title>
        <authorList>
            <person name="Yoshizawa S."/>
            <person name="Kumagai Y."/>
            <person name="Kogure K."/>
        </authorList>
    </citation>
    <scope>NUCLEOTIDE SEQUENCE [LARGE SCALE GENOMIC DNA]</scope>
    <source>
        <strain evidence="2 3">SAORIC-28</strain>
    </source>
</reference>
<dbReference type="OrthoDB" id="14727at2"/>
<feature type="chain" id="PRO_5013329550" description="CopG family transcriptional regulator" evidence="1">
    <location>
        <begin position="17"/>
        <end position="168"/>
    </location>
</feature>
<dbReference type="SUPFAM" id="SSF52833">
    <property type="entry name" value="Thioredoxin-like"/>
    <property type="match status" value="1"/>
</dbReference>
<dbReference type="InterPro" id="IPR036249">
    <property type="entry name" value="Thioredoxin-like_sf"/>
</dbReference>
<evidence type="ECO:0000313" key="3">
    <source>
        <dbReference type="Proteomes" id="UP000216339"/>
    </source>
</evidence>
<dbReference type="RefSeq" id="WP_095512479.1">
    <property type="nucleotide sequence ID" value="NZ_MQWD01000005.1"/>
</dbReference>
<evidence type="ECO:0000313" key="2">
    <source>
        <dbReference type="EMBL" id="PAP74519.1"/>
    </source>
</evidence>
<accession>A0A271IVD7</accession>
<evidence type="ECO:0008006" key="4">
    <source>
        <dbReference type="Google" id="ProtNLM"/>
    </source>
</evidence>
<dbReference type="Pfam" id="PF04214">
    <property type="entry name" value="DUF411"/>
    <property type="match status" value="1"/>
</dbReference>
<dbReference type="InterPro" id="IPR007332">
    <property type="entry name" value="DUF411"/>
</dbReference>
<dbReference type="EMBL" id="MQWD01000005">
    <property type="protein sequence ID" value="PAP74519.1"/>
    <property type="molecule type" value="Genomic_DNA"/>
</dbReference>
<comment type="caution">
    <text evidence="2">The sequence shown here is derived from an EMBL/GenBank/DDBJ whole genome shotgun (WGS) entry which is preliminary data.</text>
</comment>
<feature type="signal peptide" evidence="1">
    <location>
        <begin position="1"/>
        <end position="16"/>
    </location>
</feature>
<keyword evidence="1" id="KW-0732">Signal</keyword>
<gene>
    <name evidence="2" type="ORF">BSZ37_20235</name>
</gene>
<name>A0A271IVD7_9BACT</name>
<sequence length="168" mass="16719">MARTIAATTVLAVALAACSPGSPRPGSADAPDAAAPAAANGAASLPTVTVYKSPTCGCCASWVDHLRAYGFPTETVETDDVQAVKAEHGVPAALQSCHTAVVDGYVVEGHVPAADVARLLSEAPEATGLAVPGMPVGSPGMEQGDAVQPYDVLLVADGQTSVFAGHGR</sequence>
<protein>
    <recommendedName>
        <fullName evidence="4">CopG family transcriptional regulator</fullName>
    </recommendedName>
</protein>
<dbReference type="AlphaFoldDB" id="A0A271IVD7"/>